<dbReference type="Pfam" id="PF05724">
    <property type="entry name" value="TPMT"/>
    <property type="match status" value="1"/>
</dbReference>
<accession>U5BU50</accession>
<dbReference type="eggNOG" id="COG0500">
    <property type="taxonomic scope" value="Bacteria"/>
</dbReference>
<gene>
    <name evidence="5" type="ORF">P872_15365</name>
</gene>
<keyword evidence="1" id="KW-0597">Phosphoprotein</keyword>
<dbReference type="CDD" id="cd02440">
    <property type="entry name" value="AdoMet_MTases"/>
    <property type="match status" value="1"/>
</dbReference>
<dbReference type="AlphaFoldDB" id="U5BU50"/>
<protein>
    <recommendedName>
        <fullName evidence="7">SAM-dependent methlyltransferase</fullName>
    </recommendedName>
</protein>
<dbReference type="EMBL" id="AWXR01000006">
    <property type="protein sequence ID" value="ERM84160.1"/>
    <property type="molecule type" value="Genomic_DNA"/>
</dbReference>
<dbReference type="InterPro" id="IPR008854">
    <property type="entry name" value="TPMT"/>
</dbReference>
<dbReference type="GO" id="GO:0032259">
    <property type="term" value="P:methylation"/>
    <property type="evidence" value="ECO:0007669"/>
    <property type="project" value="UniProtKB-KW"/>
</dbReference>
<dbReference type="Gene3D" id="3.40.50.150">
    <property type="entry name" value="Vaccinia Virus protein VP39"/>
    <property type="match status" value="1"/>
</dbReference>
<keyword evidence="2" id="KW-0489">Methyltransferase</keyword>
<organism evidence="5 6">
    <name type="scientific">Rhodonellum psychrophilum GCM71 = DSM 17998</name>
    <dbReference type="NCBI Taxonomy" id="1123057"/>
    <lineage>
        <taxon>Bacteria</taxon>
        <taxon>Pseudomonadati</taxon>
        <taxon>Bacteroidota</taxon>
        <taxon>Cytophagia</taxon>
        <taxon>Cytophagales</taxon>
        <taxon>Cytophagaceae</taxon>
        <taxon>Rhodonellum</taxon>
    </lineage>
</organism>
<dbReference type="PANTHER" id="PTHR32183:SF6">
    <property type="entry name" value="CYSTEINE SULFINATE DESULFINASE_CYSTEINE DESULFURASE AND RELATED ENZYMES"/>
    <property type="match status" value="1"/>
</dbReference>
<keyword evidence="6" id="KW-1185">Reference proteome</keyword>
<evidence type="ECO:0000256" key="2">
    <source>
        <dbReference type="ARBA" id="ARBA00022603"/>
    </source>
</evidence>
<proteinExistence type="predicted"/>
<dbReference type="PROSITE" id="PS51585">
    <property type="entry name" value="SAM_MT_TPMT"/>
    <property type="match status" value="1"/>
</dbReference>
<comment type="caution">
    <text evidence="5">The sequence shown here is derived from an EMBL/GenBank/DDBJ whole genome shotgun (WGS) entry which is preliminary data.</text>
</comment>
<keyword evidence="3" id="KW-0808">Transferase</keyword>
<dbReference type="SUPFAM" id="SSF53335">
    <property type="entry name" value="S-adenosyl-L-methionine-dependent methyltransferases"/>
    <property type="match status" value="1"/>
</dbReference>
<evidence type="ECO:0000313" key="6">
    <source>
        <dbReference type="Proteomes" id="UP000016843"/>
    </source>
</evidence>
<dbReference type="PANTHER" id="PTHR32183">
    <property type="match status" value="1"/>
</dbReference>
<keyword evidence="4" id="KW-0949">S-adenosyl-L-methionine</keyword>
<evidence type="ECO:0000313" key="5">
    <source>
        <dbReference type="EMBL" id="ERM84160.1"/>
    </source>
</evidence>
<evidence type="ECO:0000256" key="1">
    <source>
        <dbReference type="ARBA" id="ARBA00022553"/>
    </source>
</evidence>
<dbReference type="RefSeq" id="WP_019597768.1">
    <property type="nucleotide sequence ID" value="NZ_AWXR01000006.1"/>
</dbReference>
<reference evidence="5 6" key="1">
    <citation type="journal article" date="2013" name="Genome Announc.">
        <title>Draft Genome Sequence of the Psychrophilic and Alkaliphilic Rhodonellum psychrophilum Strain GCM71T.</title>
        <authorList>
            <person name="Hauptmann A.L."/>
            <person name="Glaring M.A."/>
            <person name="Hallin P.F."/>
            <person name="Prieme A."/>
            <person name="Stougaard P."/>
        </authorList>
    </citation>
    <scope>NUCLEOTIDE SEQUENCE [LARGE SCALE GENOMIC DNA]</scope>
    <source>
        <strain evidence="5 6">GCM71</strain>
    </source>
</reference>
<evidence type="ECO:0008006" key="7">
    <source>
        <dbReference type="Google" id="ProtNLM"/>
    </source>
</evidence>
<evidence type="ECO:0000256" key="3">
    <source>
        <dbReference type="ARBA" id="ARBA00022679"/>
    </source>
</evidence>
<dbReference type="InterPro" id="IPR029063">
    <property type="entry name" value="SAM-dependent_MTases_sf"/>
</dbReference>
<dbReference type="GO" id="GO:0008757">
    <property type="term" value="F:S-adenosylmethionine-dependent methyltransferase activity"/>
    <property type="evidence" value="ECO:0007669"/>
    <property type="project" value="InterPro"/>
</dbReference>
<name>U5BU50_9BACT</name>
<dbReference type="Proteomes" id="UP000016843">
    <property type="component" value="Unassembled WGS sequence"/>
</dbReference>
<sequence>MNFMLISLEELYWSSRYLNKETGWDLGSISTPLKQYLDQILNFQLSILVPGAGNGHEASYAFQIGFENLHILDISPVPLGEFLLANPDFPKSQCHQENFFAHDGQYDLILEQTFFCALPPEMRSQYAAKMHALLKPGGKLVGVLFNRDFQPQGPPFGGSESEYLGYFKDLFHVLKMEACKNSIPARQGSELFFVLQKPQ</sequence>
<evidence type="ECO:0000256" key="4">
    <source>
        <dbReference type="ARBA" id="ARBA00022691"/>
    </source>
</evidence>